<evidence type="ECO:0000313" key="8">
    <source>
        <dbReference type="Proteomes" id="UP000821866"/>
    </source>
</evidence>
<dbReference type="GO" id="GO:0009898">
    <property type="term" value="C:cytoplasmic side of plasma membrane"/>
    <property type="evidence" value="ECO:0007669"/>
    <property type="project" value="TreeGrafter"/>
</dbReference>
<dbReference type="PANTHER" id="PTHR10131">
    <property type="entry name" value="TNF RECEPTOR ASSOCIATED FACTOR"/>
    <property type="match status" value="1"/>
</dbReference>
<dbReference type="Gene3D" id="1.20.120.20">
    <property type="entry name" value="Apolipoprotein"/>
    <property type="match status" value="1"/>
</dbReference>
<keyword evidence="1" id="KW-0479">Metal-binding</keyword>
<evidence type="ECO:0000256" key="1">
    <source>
        <dbReference type="ARBA" id="ARBA00022723"/>
    </source>
</evidence>
<feature type="domain" description="RING-type" evidence="6">
    <location>
        <begin position="38"/>
        <end position="77"/>
    </location>
</feature>
<name>A0A9J6EB25_RHIMP</name>
<organism evidence="7 8">
    <name type="scientific">Rhipicephalus microplus</name>
    <name type="common">Cattle tick</name>
    <name type="synonym">Boophilus microplus</name>
    <dbReference type="NCBI Taxonomy" id="6941"/>
    <lineage>
        <taxon>Eukaryota</taxon>
        <taxon>Metazoa</taxon>
        <taxon>Ecdysozoa</taxon>
        <taxon>Arthropoda</taxon>
        <taxon>Chelicerata</taxon>
        <taxon>Arachnida</taxon>
        <taxon>Acari</taxon>
        <taxon>Parasitiformes</taxon>
        <taxon>Ixodida</taxon>
        <taxon>Ixodoidea</taxon>
        <taxon>Ixodidae</taxon>
        <taxon>Rhipicephalinae</taxon>
        <taxon>Rhipicephalus</taxon>
        <taxon>Boophilus</taxon>
    </lineage>
</organism>
<dbReference type="InterPro" id="IPR013083">
    <property type="entry name" value="Znf_RING/FYVE/PHD"/>
</dbReference>
<evidence type="ECO:0000259" key="6">
    <source>
        <dbReference type="PROSITE" id="PS50089"/>
    </source>
</evidence>
<dbReference type="SUPFAM" id="SSF49599">
    <property type="entry name" value="TRAF domain-like"/>
    <property type="match status" value="1"/>
</dbReference>
<dbReference type="PANTHER" id="PTHR10131:SF138">
    <property type="entry name" value="RE66324P"/>
    <property type="match status" value="1"/>
</dbReference>
<dbReference type="VEuPathDB" id="VectorBase:LOC119163663"/>
<evidence type="ECO:0000256" key="3">
    <source>
        <dbReference type="ARBA" id="ARBA00022833"/>
    </source>
</evidence>
<keyword evidence="8" id="KW-1185">Reference proteome</keyword>
<dbReference type="Gene3D" id="3.30.40.10">
    <property type="entry name" value="Zinc/RING finger domain, C3HC4 (zinc finger)"/>
    <property type="match status" value="1"/>
</dbReference>
<gene>
    <name evidence="7" type="ORF">HPB51_014473</name>
</gene>
<reference evidence="7" key="1">
    <citation type="journal article" date="2020" name="Cell">
        <title>Large-Scale Comparative Analyses of Tick Genomes Elucidate Their Genetic Diversity and Vector Capacities.</title>
        <authorList>
            <consortium name="Tick Genome and Microbiome Consortium (TIGMIC)"/>
            <person name="Jia N."/>
            <person name="Wang J."/>
            <person name="Shi W."/>
            <person name="Du L."/>
            <person name="Sun Y."/>
            <person name="Zhan W."/>
            <person name="Jiang J.F."/>
            <person name="Wang Q."/>
            <person name="Zhang B."/>
            <person name="Ji P."/>
            <person name="Bell-Sakyi L."/>
            <person name="Cui X.M."/>
            <person name="Yuan T.T."/>
            <person name="Jiang B.G."/>
            <person name="Yang W.F."/>
            <person name="Lam T.T."/>
            <person name="Chang Q.C."/>
            <person name="Ding S.J."/>
            <person name="Wang X.J."/>
            <person name="Zhu J.G."/>
            <person name="Ruan X.D."/>
            <person name="Zhao L."/>
            <person name="Wei J.T."/>
            <person name="Ye R.Z."/>
            <person name="Que T.C."/>
            <person name="Du C.H."/>
            <person name="Zhou Y.H."/>
            <person name="Cheng J.X."/>
            <person name="Dai P.F."/>
            <person name="Guo W.B."/>
            <person name="Han X.H."/>
            <person name="Huang E.J."/>
            <person name="Li L.F."/>
            <person name="Wei W."/>
            <person name="Gao Y.C."/>
            <person name="Liu J.Z."/>
            <person name="Shao H.Z."/>
            <person name="Wang X."/>
            <person name="Wang C.C."/>
            <person name="Yang T.C."/>
            <person name="Huo Q.B."/>
            <person name="Li W."/>
            <person name="Chen H.Y."/>
            <person name="Chen S.E."/>
            <person name="Zhou L.G."/>
            <person name="Ni X.B."/>
            <person name="Tian J.H."/>
            <person name="Sheng Y."/>
            <person name="Liu T."/>
            <person name="Pan Y.S."/>
            <person name="Xia L.Y."/>
            <person name="Li J."/>
            <person name="Zhao F."/>
            <person name="Cao W.C."/>
        </authorList>
    </citation>
    <scope>NUCLEOTIDE SEQUENCE</scope>
    <source>
        <strain evidence="7">Rmic-2018</strain>
    </source>
</reference>
<keyword evidence="3" id="KW-0862">Zinc</keyword>
<dbReference type="GO" id="GO:0043122">
    <property type="term" value="P:regulation of canonical NF-kappaB signal transduction"/>
    <property type="evidence" value="ECO:0007669"/>
    <property type="project" value="TreeGrafter"/>
</dbReference>
<dbReference type="GO" id="GO:0008270">
    <property type="term" value="F:zinc ion binding"/>
    <property type="evidence" value="ECO:0007669"/>
    <property type="project" value="UniProtKB-KW"/>
</dbReference>
<dbReference type="PROSITE" id="PS50089">
    <property type="entry name" value="ZF_RING_2"/>
    <property type="match status" value="1"/>
</dbReference>
<dbReference type="InterPro" id="IPR001841">
    <property type="entry name" value="Znf_RING"/>
</dbReference>
<evidence type="ECO:0000256" key="5">
    <source>
        <dbReference type="SAM" id="MobiDB-lite"/>
    </source>
</evidence>
<dbReference type="InterPro" id="IPR017907">
    <property type="entry name" value="Znf_RING_CS"/>
</dbReference>
<evidence type="ECO:0000313" key="7">
    <source>
        <dbReference type="EMBL" id="KAH8031261.1"/>
    </source>
</evidence>
<feature type="region of interest" description="Disordered" evidence="5">
    <location>
        <begin position="374"/>
        <end position="393"/>
    </location>
</feature>
<dbReference type="Proteomes" id="UP000821866">
    <property type="component" value="Chromosome 3"/>
</dbReference>
<dbReference type="EMBL" id="JABSTU010000005">
    <property type="protein sequence ID" value="KAH8031261.1"/>
    <property type="molecule type" value="Genomic_DNA"/>
</dbReference>
<dbReference type="SUPFAM" id="SSF58113">
    <property type="entry name" value="Apolipoprotein A-I"/>
    <property type="match status" value="1"/>
</dbReference>
<evidence type="ECO:0000256" key="2">
    <source>
        <dbReference type="ARBA" id="ARBA00022771"/>
    </source>
</evidence>
<keyword evidence="2 4" id="KW-0863">Zinc-finger</keyword>
<dbReference type="PROSITE" id="PS00518">
    <property type="entry name" value="ZF_RING_1"/>
    <property type="match status" value="1"/>
</dbReference>
<comment type="caution">
    <text evidence="7">The sequence shown here is derived from an EMBL/GenBank/DDBJ whole genome shotgun (WGS) entry which is preliminary data.</text>
</comment>
<reference evidence="7" key="2">
    <citation type="submission" date="2021-09" db="EMBL/GenBank/DDBJ databases">
        <authorList>
            <person name="Jia N."/>
            <person name="Wang J."/>
            <person name="Shi W."/>
            <person name="Du L."/>
            <person name="Sun Y."/>
            <person name="Zhan W."/>
            <person name="Jiang J."/>
            <person name="Wang Q."/>
            <person name="Zhang B."/>
            <person name="Ji P."/>
            <person name="Sakyi L.B."/>
            <person name="Cui X."/>
            <person name="Yuan T."/>
            <person name="Jiang B."/>
            <person name="Yang W."/>
            <person name="Lam T.T.-Y."/>
            <person name="Chang Q."/>
            <person name="Ding S."/>
            <person name="Wang X."/>
            <person name="Zhu J."/>
            <person name="Ruan X."/>
            <person name="Zhao L."/>
            <person name="Wei J."/>
            <person name="Que T."/>
            <person name="Du C."/>
            <person name="Cheng J."/>
            <person name="Dai P."/>
            <person name="Han X."/>
            <person name="Huang E."/>
            <person name="Gao Y."/>
            <person name="Liu J."/>
            <person name="Shao H."/>
            <person name="Ye R."/>
            <person name="Li L."/>
            <person name="Wei W."/>
            <person name="Wang X."/>
            <person name="Wang C."/>
            <person name="Huo Q."/>
            <person name="Li W."/>
            <person name="Guo W."/>
            <person name="Chen H."/>
            <person name="Chen S."/>
            <person name="Zhou L."/>
            <person name="Zhou L."/>
            <person name="Ni X."/>
            <person name="Tian J."/>
            <person name="Zhou Y."/>
            <person name="Sheng Y."/>
            <person name="Liu T."/>
            <person name="Pan Y."/>
            <person name="Xia L."/>
            <person name="Li J."/>
            <person name="Zhao F."/>
            <person name="Cao W."/>
        </authorList>
    </citation>
    <scope>NUCLEOTIDE SEQUENCE</scope>
    <source>
        <strain evidence="7">Rmic-2018</strain>
        <tissue evidence="7">Larvae</tissue>
    </source>
</reference>
<proteinExistence type="predicted"/>
<dbReference type="GO" id="GO:0005164">
    <property type="term" value="F:tumor necrosis factor receptor binding"/>
    <property type="evidence" value="ECO:0007669"/>
    <property type="project" value="TreeGrafter"/>
</dbReference>
<dbReference type="AlphaFoldDB" id="A0A9J6EB25"/>
<accession>A0A9J6EB25</accession>
<evidence type="ECO:0000256" key="4">
    <source>
        <dbReference type="PROSITE-ProRule" id="PRU00175"/>
    </source>
</evidence>
<protein>
    <recommendedName>
        <fullName evidence="6">RING-type domain-containing protein</fullName>
    </recommendedName>
</protein>
<sequence length="393" mass="44091">MPYRGGRQALHRLCDSVSGANWRPTRFEDEFTLSRYACCTCHVIPSTTVLLPCSHALCEQCLAGCVVQDGGNVCPLDAEPFCEDECQRWQLPARKKQNLKAHCWNEADGCQFVGPIEAVLVHYDRECAFHAVQCTNCEQRLLQTDIATHYISGCSKNASCARDAQSNRHDGSPTDCETNVLLDKFSTLERKINEVLEVCRASNSARSQDISHALGAFENTLQRRMEGVEANISTMITRQLTTGLQELKAMTMVPCSDHLSSIQSQMNKLVEQSRQHYASQIQEIGSVLRDSQIKVKEEVNIRLQEIVSLLRESESDVKKNVKSQFEFVRGMRDCVGDLKDHFAAPVHTREENRGSAEQITLSRMLYTKIRSSEWGGAGPAAASCRPYRQSRDP</sequence>
<dbReference type="CDD" id="cd16449">
    <property type="entry name" value="RING-HC"/>
    <property type="match status" value="1"/>
</dbReference>